<keyword evidence="7 9" id="KW-0627">Porphyrin biosynthesis</keyword>
<comment type="subunit">
    <text evidence="9">Homooctamer.</text>
</comment>
<keyword evidence="5" id="KW-0350">Heme biosynthesis</keyword>
<proteinExistence type="inferred from homology"/>
<dbReference type="Gene3D" id="3.20.20.70">
    <property type="entry name" value="Aldolase class I"/>
    <property type="match status" value="1"/>
</dbReference>
<accession>A0ABZ1C7F8</accession>
<dbReference type="Pfam" id="PF00490">
    <property type="entry name" value="ALAD"/>
    <property type="match status" value="1"/>
</dbReference>
<dbReference type="SUPFAM" id="SSF51569">
    <property type="entry name" value="Aldolase"/>
    <property type="match status" value="1"/>
</dbReference>
<keyword evidence="6 9" id="KW-0456">Lyase</keyword>
<protein>
    <recommendedName>
        <fullName evidence="4 9">Delta-aminolevulinic acid dehydratase</fullName>
        <ecNumber evidence="3 9">4.2.1.24</ecNumber>
    </recommendedName>
</protein>
<evidence type="ECO:0000256" key="6">
    <source>
        <dbReference type="ARBA" id="ARBA00023239"/>
    </source>
</evidence>
<dbReference type="EC" id="4.2.1.24" evidence="3 9"/>
<sequence length="336" mass="36524">MSSEAMLDLVERPRRLRRTAGLRAMVRETHLRPEDFIAPLFVVDGKPAPEEIASMPGVFRLNIKDLVKECRALSKLGVRAVALFPKMDSKLKDAEGTAALDEDGLILRAVRAVKQALPELAVVTDVALDPYTSHGHDGVLTDIADDVDNDRTVAILSEMAVLQAEAGVDIVAPSDMMDGRIGAIREALDAHDFADTAIMAYSAKFNSAYYGPFRDAVGSAKAAGTNTLSKATYQLDPANRRMAINEAALDEEEGADFIMVKPAGAYLDIIRELRDATTKPVAAYQVSGEYSQIHAAAKLGWLDLEKIRHESLLAIKRAGADLILTYFAKDMAKLLK</sequence>
<dbReference type="PANTHER" id="PTHR11458">
    <property type="entry name" value="DELTA-AMINOLEVULINIC ACID DEHYDRATASE"/>
    <property type="match status" value="1"/>
</dbReference>
<dbReference type="PROSITE" id="PS00169">
    <property type="entry name" value="D_ALA_DEHYDRATASE"/>
    <property type="match status" value="1"/>
</dbReference>
<dbReference type="PRINTS" id="PR00144">
    <property type="entry name" value="DALDHYDRTASE"/>
</dbReference>
<comment type="catalytic activity">
    <reaction evidence="8 9">
        <text>2 5-aminolevulinate = porphobilinogen + 2 H2O + H(+)</text>
        <dbReference type="Rhea" id="RHEA:24064"/>
        <dbReference type="ChEBI" id="CHEBI:15377"/>
        <dbReference type="ChEBI" id="CHEBI:15378"/>
        <dbReference type="ChEBI" id="CHEBI:58126"/>
        <dbReference type="ChEBI" id="CHEBI:356416"/>
        <dbReference type="EC" id="4.2.1.24"/>
    </reaction>
</comment>
<evidence type="ECO:0000313" key="11">
    <source>
        <dbReference type="EMBL" id="WRQ87529.1"/>
    </source>
</evidence>
<dbReference type="InterPro" id="IPR013785">
    <property type="entry name" value="Aldolase_TIM"/>
</dbReference>
<evidence type="ECO:0000256" key="5">
    <source>
        <dbReference type="ARBA" id="ARBA00023133"/>
    </source>
</evidence>
<comment type="pathway">
    <text evidence="1">Porphyrin-containing compound metabolism; protoporphyrin-IX biosynthesis; coproporphyrinogen-III from 5-aminolevulinate: step 1/4.</text>
</comment>
<reference evidence="11 12" key="1">
    <citation type="submission" date="2021-08" db="EMBL/GenBank/DDBJ databases">
        <authorList>
            <person name="Zhang D."/>
            <person name="Zhang A."/>
            <person name="Wang L."/>
        </authorList>
    </citation>
    <scope>NUCLEOTIDE SEQUENCE [LARGE SCALE GENOMIC DNA]</scope>
    <source>
        <strain evidence="11 12">WL0086</strain>
    </source>
</reference>
<evidence type="ECO:0000256" key="7">
    <source>
        <dbReference type="ARBA" id="ARBA00023244"/>
    </source>
</evidence>
<evidence type="ECO:0000313" key="12">
    <source>
        <dbReference type="Proteomes" id="UP000738431"/>
    </source>
</evidence>
<dbReference type="Proteomes" id="UP000738431">
    <property type="component" value="Chromosome"/>
</dbReference>
<gene>
    <name evidence="11" type="primary">hemB</name>
    <name evidence="11" type="ORF">K1X11_022160</name>
</gene>
<dbReference type="EMBL" id="CP139781">
    <property type="protein sequence ID" value="WRQ87529.1"/>
    <property type="molecule type" value="Genomic_DNA"/>
</dbReference>
<evidence type="ECO:0000256" key="2">
    <source>
        <dbReference type="ARBA" id="ARBA00008055"/>
    </source>
</evidence>
<dbReference type="GO" id="GO:0004655">
    <property type="term" value="F:porphobilinogen synthase activity"/>
    <property type="evidence" value="ECO:0007669"/>
    <property type="project" value="UniProtKB-EC"/>
</dbReference>
<dbReference type="SMART" id="SM01004">
    <property type="entry name" value="ALAD"/>
    <property type="match status" value="1"/>
</dbReference>
<dbReference type="InterPro" id="IPR030656">
    <property type="entry name" value="ALAD_AS"/>
</dbReference>
<evidence type="ECO:0000256" key="9">
    <source>
        <dbReference type="RuleBase" id="RU000515"/>
    </source>
</evidence>
<evidence type="ECO:0000256" key="10">
    <source>
        <dbReference type="RuleBase" id="RU004161"/>
    </source>
</evidence>
<name>A0ABZ1C7F8_9BACT</name>
<comment type="similarity">
    <text evidence="2 10">Belongs to the ALAD family.</text>
</comment>
<evidence type="ECO:0000256" key="4">
    <source>
        <dbReference type="ARBA" id="ARBA00020771"/>
    </source>
</evidence>
<dbReference type="PANTHER" id="PTHR11458:SF0">
    <property type="entry name" value="DELTA-AMINOLEVULINIC ACID DEHYDRATASE"/>
    <property type="match status" value="1"/>
</dbReference>
<organism evidence="11 12">
    <name type="scientific">Actomonas aquatica</name>
    <dbReference type="NCBI Taxonomy" id="2866162"/>
    <lineage>
        <taxon>Bacteria</taxon>
        <taxon>Pseudomonadati</taxon>
        <taxon>Verrucomicrobiota</taxon>
        <taxon>Opitutia</taxon>
        <taxon>Opitutales</taxon>
        <taxon>Opitutaceae</taxon>
        <taxon>Actomonas</taxon>
    </lineage>
</organism>
<dbReference type="RefSeq" id="WP_221030309.1">
    <property type="nucleotide sequence ID" value="NZ_CP139781.1"/>
</dbReference>
<dbReference type="NCBIfam" id="NF006762">
    <property type="entry name" value="PRK09283.1"/>
    <property type="match status" value="1"/>
</dbReference>
<evidence type="ECO:0000256" key="3">
    <source>
        <dbReference type="ARBA" id="ARBA00012053"/>
    </source>
</evidence>
<dbReference type="PIRSF" id="PIRSF001415">
    <property type="entry name" value="Porphbilin_synth"/>
    <property type="match status" value="1"/>
</dbReference>
<dbReference type="InterPro" id="IPR001731">
    <property type="entry name" value="ALAD"/>
</dbReference>
<reference evidence="11 12" key="2">
    <citation type="submission" date="2023-12" db="EMBL/GenBank/DDBJ databases">
        <title>Description of an unclassified Opitutus bacterium of Verrucomicrobiota.</title>
        <authorList>
            <person name="Zhang D.-F."/>
        </authorList>
    </citation>
    <scope>NUCLEOTIDE SEQUENCE [LARGE SCALE GENOMIC DNA]</scope>
    <source>
        <strain evidence="11 12">WL0086</strain>
    </source>
</reference>
<evidence type="ECO:0000256" key="8">
    <source>
        <dbReference type="ARBA" id="ARBA00047651"/>
    </source>
</evidence>
<evidence type="ECO:0000256" key="1">
    <source>
        <dbReference type="ARBA" id="ARBA00004694"/>
    </source>
</evidence>
<keyword evidence="12" id="KW-1185">Reference proteome</keyword>